<keyword evidence="1" id="KW-0687">Ribonucleoprotein</keyword>
<dbReference type="GO" id="GO:0005840">
    <property type="term" value="C:ribosome"/>
    <property type="evidence" value="ECO:0007669"/>
    <property type="project" value="UniProtKB-KW"/>
</dbReference>
<organism evidence="1 2">
    <name type="scientific">Kluyveromyces marxianus</name>
    <name type="common">Yeast</name>
    <name type="synonym">Candida kefyr</name>
    <dbReference type="NCBI Taxonomy" id="4911"/>
    <lineage>
        <taxon>Eukaryota</taxon>
        <taxon>Fungi</taxon>
        <taxon>Dikarya</taxon>
        <taxon>Ascomycota</taxon>
        <taxon>Saccharomycotina</taxon>
        <taxon>Saccharomycetes</taxon>
        <taxon>Saccharomycetales</taxon>
        <taxon>Saccharomycetaceae</taxon>
        <taxon>Kluyveromyces</taxon>
    </lineage>
</organism>
<dbReference type="PANTHER" id="PTHR28266">
    <property type="entry name" value="54S RIBOSOMAL PROTEIN L20, MITOCHONDRIAL"/>
    <property type="match status" value="1"/>
</dbReference>
<dbReference type="PANTHER" id="PTHR28266:SF1">
    <property type="entry name" value="LARGE RIBOSOMAL SUBUNIT PROTEIN ML58"/>
    <property type="match status" value="1"/>
</dbReference>
<reference evidence="1 2" key="1">
    <citation type="submission" date="2016-03" db="EMBL/GenBank/DDBJ databases">
        <title>How can Kluyveromyces marxianus grow so fast - potential evolutionary course in Saccharomyces Complex revealed by comparative genomics.</title>
        <authorList>
            <person name="Mo W."/>
            <person name="Lu W."/>
            <person name="Yang X."/>
            <person name="Qi J."/>
            <person name="Lv H."/>
        </authorList>
    </citation>
    <scope>NUCLEOTIDE SEQUENCE [LARGE SCALE GENOMIC DNA]</scope>
    <source>
        <strain evidence="1 2">FIM1</strain>
    </source>
</reference>
<proteinExistence type="predicted"/>
<dbReference type="InterPro" id="IPR024388">
    <property type="entry name" value="Ribosomal_mL58"/>
</dbReference>
<protein>
    <submittedName>
        <fullName evidence="1">54S ribosomal protein L20</fullName>
    </submittedName>
</protein>
<evidence type="ECO:0000313" key="1">
    <source>
        <dbReference type="EMBL" id="QGN13787.1"/>
    </source>
</evidence>
<keyword evidence="2" id="KW-1185">Reference proteome</keyword>
<name>A0ABX6EPE3_KLUMA</name>
<sequence>MVRLFSTSARAAKDLSKIIDKSGKIPKIVGPATIYNPKSSASNYKGYLKAKLPAGLYYDPAPSSIHGSIHSETIPKSFLPANDPRREIVDELTAKDAEISKVAPVLHNKGEKTYHLKPEDIEEIKRLRLEDPVKNSRKALAKRFKCSPLFISLVSEPPKERKEEMEQVLEMIKSQWHPLRAAARADRKKRKALWYRA</sequence>
<accession>A0ABX6EPE3</accession>
<dbReference type="Pfam" id="PF12824">
    <property type="entry name" value="MRP-L20"/>
    <property type="match status" value="1"/>
</dbReference>
<gene>
    <name evidence="1" type="primary">MRPL20</name>
    <name evidence="1" type="ORF">FIM1_433</name>
</gene>
<dbReference type="EMBL" id="CP015054">
    <property type="protein sequence ID" value="QGN13787.1"/>
    <property type="molecule type" value="Genomic_DNA"/>
</dbReference>
<evidence type="ECO:0000313" key="2">
    <source>
        <dbReference type="Proteomes" id="UP000422736"/>
    </source>
</evidence>
<keyword evidence="1" id="KW-0689">Ribosomal protein</keyword>
<dbReference type="Proteomes" id="UP000422736">
    <property type="component" value="Chromosome 1"/>
</dbReference>